<dbReference type="Proteomes" id="UP000291469">
    <property type="component" value="Chromosome"/>
</dbReference>
<dbReference type="InterPro" id="IPR050090">
    <property type="entry name" value="Tyrosine_recombinase_XerCD"/>
</dbReference>
<evidence type="ECO:0000259" key="5">
    <source>
        <dbReference type="PROSITE" id="PS51898"/>
    </source>
</evidence>
<evidence type="ECO:0000256" key="2">
    <source>
        <dbReference type="ARBA" id="ARBA00023125"/>
    </source>
</evidence>
<keyword evidence="2 4" id="KW-0238">DNA-binding</keyword>
<dbReference type="InterPro" id="IPR013762">
    <property type="entry name" value="Integrase-like_cat_sf"/>
</dbReference>
<dbReference type="OrthoDB" id="9801717at2"/>
<accession>A0A411YBG0</accession>
<dbReference type="GO" id="GO:0006310">
    <property type="term" value="P:DNA recombination"/>
    <property type="evidence" value="ECO:0007669"/>
    <property type="project" value="UniProtKB-KW"/>
</dbReference>
<keyword evidence="3" id="KW-0233">DNA recombination</keyword>
<name>A0A411YBG0_9ACTN</name>
<dbReference type="InterPro" id="IPR011010">
    <property type="entry name" value="DNA_brk_join_enz"/>
</dbReference>
<dbReference type="PANTHER" id="PTHR30349:SF81">
    <property type="entry name" value="TYROSINE RECOMBINASE XERC"/>
    <property type="match status" value="1"/>
</dbReference>
<sequence length="330" mass="36451">MSALAPTLQAFFTDRLIRQRHASANNVGAYRDACKLLLSFVSERTGKQPCHLDIGDLDAETIAAFLDHLEHDRGNSISTRNARLAAIRSLFRFAALRHPEHAADIERVLAIPPKRLERALIDYLTDTEIDALLAAPDPTTWTGRRDHTLLTLAIQTGLRLSELIGLRCGDLYTGTGAHVACHGKGRKDRITPITPSTVAVVTGWLAERDGHPDQPLFPSRRGTPLSRDAIERRLAIYTTRAAQDGCHTLHDKKVSAHVLRHTAAMRLLHAGIDTSVIALWLGHENVETTQIYLHADLALKERAIARTTPPNTTPGRYRPPDTVLGFLDTL</sequence>
<gene>
    <name evidence="7" type="ORF">ER308_02480</name>
</gene>
<dbReference type="PROSITE" id="PS51898">
    <property type="entry name" value="TYR_RECOMBINASE"/>
    <property type="match status" value="1"/>
</dbReference>
<dbReference type="Gene3D" id="1.10.443.10">
    <property type="entry name" value="Intergrase catalytic core"/>
    <property type="match status" value="1"/>
</dbReference>
<dbReference type="InterPro" id="IPR044068">
    <property type="entry name" value="CB"/>
</dbReference>
<feature type="domain" description="Core-binding (CB)" evidence="6">
    <location>
        <begin position="2"/>
        <end position="95"/>
    </location>
</feature>
<dbReference type="InterPro" id="IPR004107">
    <property type="entry name" value="Integrase_SAM-like_N"/>
</dbReference>
<reference evidence="7 8" key="1">
    <citation type="submission" date="2019-01" db="EMBL/GenBank/DDBJ databases">
        <title>Egibacter rhizosphaerae EGI 80759T.</title>
        <authorList>
            <person name="Chen D.-D."/>
            <person name="Tian Y."/>
            <person name="Jiao J.-Y."/>
            <person name="Zhang X.-T."/>
            <person name="Zhang Y.-G."/>
            <person name="Zhang Y."/>
            <person name="Xiao M."/>
            <person name="Shu W.-S."/>
            <person name="Li W.-J."/>
        </authorList>
    </citation>
    <scope>NUCLEOTIDE SEQUENCE [LARGE SCALE GENOMIC DNA]</scope>
    <source>
        <strain evidence="7 8">EGI 80759</strain>
    </source>
</reference>
<keyword evidence="1" id="KW-0229">DNA integration</keyword>
<feature type="domain" description="Tyr recombinase" evidence="5">
    <location>
        <begin position="119"/>
        <end position="305"/>
    </location>
</feature>
<dbReference type="Gene3D" id="1.10.150.130">
    <property type="match status" value="1"/>
</dbReference>
<dbReference type="PROSITE" id="PS51900">
    <property type="entry name" value="CB"/>
    <property type="match status" value="1"/>
</dbReference>
<dbReference type="EMBL" id="CP036402">
    <property type="protein sequence ID" value="QBI18540.1"/>
    <property type="molecule type" value="Genomic_DNA"/>
</dbReference>
<dbReference type="Pfam" id="PF02899">
    <property type="entry name" value="Phage_int_SAM_1"/>
    <property type="match status" value="1"/>
</dbReference>
<dbReference type="Pfam" id="PF00589">
    <property type="entry name" value="Phage_integrase"/>
    <property type="match status" value="1"/>
</dbReference>
<dbReference type="AlphaFoldDB" id="A0A411YBG0"/>
<dbReference type="InterPro" id="IPR010998">
    <property type="entry name" value="Integrase_recombinase_N"/>
</dbReference>
<dbReference type="PANTHER" id="PTHR30349">
    <property type="entry name" value="PHAGE INTEGRASE-RELATED"/>
    <property type="match status" value="1"/>
</dbReference>
<evidence type="ECO:0000256" key="1">
    <source>
        <dbReference type="ARBA" id="ARBA00022908"/>
    </source>
</evidence>
<evidence type="ECO:0000313" key="8">
    <source>
        <dbReference type="Proteomes" id="UP000291469"/>
    </source>
</evidence>
<protein>
    <submittedName>
        <fullName evidence="7">Integrase</fullName>
    </submittedName>
</protein>
<dbReference type="RefSeq" id="WP_131153538.1">
    <property type="nucleotide sequence ID" value="NZ_CP036402.1"/>
</dbReference>
<dbReference type="KEGG" id="erz:ER308_02480"/>
<evidence type="ECO:0000313" key="7">
    <source>
        <dbReference type="EMBL" id="QBI18540.1"/>
    </source>
</evidence>
<dbReference type="GO" id="GO:0003677">
    <property type="term" value="F:DNA binding"/>
    <property type="evidence" value="ECO:0007669"/>
    <property type="project" value="UniProtKB-UniRule"/>
</dbReference>
<dbReference type="GO" id="GO:0015074">
    <property type="term" value="P:DNA integration"/>
    <property type="evidence" value="ECO:0007669"/>
    <property type="project" value="UniProtKB-KW"/>
</dbReference>
<dbReference type="InterPro" id="IPR002104">
    <property type="entry name" value="Integrase_catalytic"/>
</dbReference>
<keyword evidence="8" id="KW-1185">Reference proteome</keyword>
<evidence type="ECO:0000259" key="6">
    <source>
        <dbReference type="PROSITE" id="PS51900"/>
    </source>
</evidence>
<evidence type="ECO:0000256" key="3">
    <source>
        <dbReference type="ARBA" id="ARBA00023172"/>
    </source>
</evidence>
<dbReference type="SUPFAM" id="SSF56349">
    <property type="entry name" value="DNA breaking-rejoining enzymes"/>
    <property type="match status" value="1"/>
</dbReference>
<evidence type="ECO:0000256" key="4">
    <source>
        <dbReference type="PROSITE-ProRule" id="PRU01248"/>
    </source>
</evidence>
<proteinExistence type="predicted"/>
<organism evidence="7 8">
    <name type="scientific">Egibacter rhizosphaerae</name>
    <dbReference type="NCBI Taxonomy" id="1670831"/>
    <lineage>
        <taxon>Bacteria</taxon>
        <taxon>Bacillati</taxon>
        <taxon>Actinomycetota</taxon>
        <taxon>Nitriliruptoria</taxon>
        <taxon>Egibacterales</taxon>
        <taxon>Egibacteraceae</taxon>
        <taxon>Egibacter</taxon>
    </lineage>
</organism>